<sequence length="235" mass="25551">MSTTRTEAAAPTATDRTPGILLEVWSDVVCPWCYLGKRRLEHAIAAFERPALVEVRYRSYELDPRTPVGEGVPVYDYLGRRYGGGPEAGRAMSARVARAAGEEGLRMDFDRAVWTNTFDAHRMVHMGLAQGGPALQGAVKERLFAAHFEEGKVLDDISTLQRLGAEAGLDEHVLAAVLASDDYADDVRADEAAARELGITTVPFVVANRSVALSGAQPVEVFAQLLHQAWRETGS</sequence>
<comment type="caution">
    <text evidence="2">The sequence shown here is derived from an EMBL/GenBank/DDBJ whole genome shotgun (WGS) entry which is preliminary data.</text>
</comment>
<accession>A0A542ZEW3</accession>
<organism evidence="2 3">
    <name type="scientific">Oryzihumus leptocrescens</name>
    <dbReference type="NCBI Taxonomy" id="297536"/>
    <lineage>
        <taxon>Bacteria</taxon>
        <taxon>Bacillati</taxon>
        <taxon>Actinomycetota</taxon>
        <taxon>Actinomycetes</taxon>
        <taxon>Micrococcales</taxon>
        <taxon>Intrasporangiaceae</taxon>
        <taxon>Oryzihumus</taxon>
    </lineage>
</organism>
<dbReference type="CDD" id="cd03024">
    <property type="entry name" value="DsbA_FrnE"/>
    <property type="match status" value="1"/>
</dbReference>
<dbReference type="Gene3D" id="3.40.30.10">
    <property type="entry name" value="Glutaredoxin"/>
    <property type="match status" value="1"/>
</dbReference>
<dbReference type="Pfam" id="PF01323">
    <property type="entry name" value="DSBA"/>
    <property type="match status" value="1"/>
</dbReference>
<evidence type="ECO:0000313" key="3">
    <source>
        <dbReference type="Proteomes" id="UP000319514"/>
    </source>
</evidence>
<dbReference type="EMBL" id="VFOQ01000001">
    <property type="protein sequence ID" value="TQL58886.1"/>
    <property type="molecule type" value="Genomic_DNA"/>
</dbReference>
<dbReference type="RefSeq" id="WP_141786967.1">
    <property type="nucleotide sequence ID" value="NZ_BAAAKX010000003.1"/>
</dbReference>
<gene>
    <name evidence="2" type="ORF">FB474_0225</name>
</gene>
<dbReference type="OrthoDB" id="9799122at2"/>
<dbReference type="InterPro" id="IPR036249">
    <property type="entry name" value="Thioredoxin-like_sf"/>
</dbReference>
<dbReference type="SUPFAM" id="SSF52833">
    <property type="entry name" value="Thioredoxin-like"/>
    <property type="match status" value="1"/>
</dbReference>
<dbReference type="AlphaFoldDB" id="A0A542ZEW3"/>
<reference evidence="2 3" key="1">
    <citation type="submission" date="2019-06" db="EMBL/GenBank/DDBJ databases">
        <title>Sequencing the genomes of 1000 actinobacteria strains.</title>
        <authorList>
            <person name="Klenk H.-P."/>
        </authorList>
    </citation>
    <scope>NUCLEOTIDE SEQUENCE [LARGE SCALE GENOMIC DNA]</scope>
    <source>
        <strain evidence="2 3">DSM 18082</strain>
    </source>
</reference>
<dbReference type="PANTHER" id="PTHR13887:SF41">
    <property type="entry name" value="THIOREDOXIN SUPERFAMILY PROTEIN"/>
    <property type="match status" value="1"/>
</dbReference>
<dbReference type="InterPro" id="IPR001853">
    <property type="entry name" value="DSBA-like_thioredoxin_dom"/>
</dbReference>
<dbReference type="GO" id="GO:0016491">
    <property type="term" value="F:oxidoreductase activity"/>
    <property type="evidence" value="ECO:0007669"/>
    <property type="project" value="InterPro"/>
</dbReference>
<dbReference type="PANTHER" id="PTHR13887">
    <property type="entry name" value="GLUTATHIONE S-TRANSFERASE KAPPA"/>
    <property type="match status" value="1"/>
</dbReference>
<evidence type="ECO:0000313" key="2">
    <source>
        <dbReference type="EMBL" id="TQL58886.1"/>
    </source>
</evidence>
<proteinExistence type="predicted"/>
<keyword evidence="3" id="KW-1185">Reference proteome</keyword>
<protein>
    <submittedName>
        <fullName evidence="2">Putative DsbA family dithiol-disulfide isomerase</fullName>
    </submittedName>
</protein>
<evidence type="ECO:0000259" key="1">
    <source>
        <dbReference type="Pfam" id="PF01323"/>
    </source>
</evidence>
<keyword evidence="2" id="KW-0413">Isomerase</keyword>
<dbReference type="GO" id="GO:0016853">
    <property type="term" value="F:isomerase activity"/>
    <property type="evidence" value="ECO:0007669"/>
    <property type="project" value="UniProtKB-KW"/>
</dbReference>
<feature type="domain" description="DSBA-like thioredoxin" evidence="1">
    <location>
        <begin position="22"/>
        <end position="226"/>
    </location>
</feature>
<name>A0A542ZEW3_9MICO</name>
<dbReference type="Proteomes" id="UP000319514">
    <property type="component" value="Unassembled WGS sequence"/>
</dbReference>